<name>A0A852RBC7_9ACTN</name>
<dbReference type="InterPro" id="IPR001509">
    <property type="entry name" value="Epimerase_deHydtase"/>
</dbReference>
<evidence type="ECO:0000259" key="1">
    <source>
        <dbReference type="Pfam" id="PF01370"/>
    </source>
</evidence>
<gene>
    <name evidence="2" type="ORF">BJ958_003789</name>
</gene>
<reference evidence="2 3" key="1">
    <citation type="submission" date="2020-07" db="EMBL/GenBank/DDBJ databases">
        <title>Sequencing the genomes of 1000 actinobacteria strains.</title>
        <authorList>
            <person name="Klenk H.-P."/>
        </authorList>
    </citation>
    <scope>NUCLEOTIDE SEQUENCE [LARGE SCALE GENOMIC DNA]</scope>
    <source>
        <strain evidence="2 3">DSM 19082</strain>
    </source>
</reference>
<accession>A0A852RBC7</accession>
<protein>
    <submittedName>
        <fullName evidence="2">Nucleoside-diphosphate-sugar epimerase</fullName>
    </submittedName>
</protein>
<dbReference type="SUPFAM" id="SSF51735">
    <property type="entry name" value="NAD(P)-binding Rossmann-fold domains"/>
    <property type="match status" value="1"/>
</dbReference>
<proteinExistence type="predicted"/>
<dbReference type="AlphaFoldDB" id="A0A852RBC7"/>
<dbReference type="GO" id="GO:0004029">
    <property type="term" value="F:aldehyde dehydrogenase (NAD+) activity"/>
    <property type="evidence" value="ECO:0007669"/>
    <property type="project" value="TreeGrafter"/>
</dbReference>
<comment type="caution">
    <text evidence="2">The sequence shown here is derived from an EMBL/GenBank/DDBJ whole genome shotgun (WGS) entry which is preliminary data.</text>
</comment>
<dbReference type="PANTHER" id="PTHR48079">
    <property type="entry name" value="PROTEIN YEEZ"/>
    <property type="match status" value="1"/>
</dbReference>
<keyword evidence="3" id="KW-1185">Reference proteome</keyword>
<feature type="domain" description="NAD-dependent epimerase/dehydratase" evidence="1">
    <location>
        <begin position="87"/>
        <end position="208"/>
    </location>
</feature>
<dbReference type="RefSeq" id="WP_179728447.1">
    <property type="nucleotide sequence ID" value="NZ_BAABEF010000001.1"/>
</dbReference>
<dbReference type="EMBL" id="JACCBF010000001">
    <property type="protein sequence ID" value="NYD32243.1"/>
    <property type="molecule type" value="Genomic_DNA"/>
</dbReference>
<evidence type="ECO:0000313" key="2">
    <source>
        <dbReference type="EMBL" id="NYD32243.1"/>
    </source>
</evidence>
<dbReference type="InterPro" id="IPR036291">
    <property type="entry name" value="NAD(P)-bd_dom_sf"/>
</dbReference>
<organism evidence="2 3">
    <name type="scientific">Nocardioides kongjuensis</name>
    <dbReference type="NCBI Taxonomy" id="349522"/>
    <lineage>
        <taxon>Bacteria</taxon>
        <taxon>Bacillati</taxon>
        <taxon>Actinomycetota</taxon>
        <taxon>Actinomycetes</taxon>
        <taxon>Propionibacteriales</taxon>
        <taxon>Nocardioidaceae</taxon>
        <taxon>Nocardioides</taxon>
    </lineage>
</organism>
<dbReference type="GO" id="GO:0005737">
    <property type="term" value="C:cytoplasm"/>
    <property type="evidence" value="ECO:0007669"/>
    <property type="project" value="TreeGrafter"/>
</dbReference>
<dbReference type="Gene3D" id="3.40.50.720">
    <property type="entry name" value="NAD(P)-binding Rossmann-like Domain"/>
    <property type="match status" value="1"/>
</dbReference>
<dbReference type="Proteomes" id="UP000582231">
    <property type="component" value="Unassembled WGS sequence"/>
</dbReference>
<evidence type="ECO:0000313" key="3">
    <source>
        <dbReference type="Proteomes" id="UP000582231"/>
    </source>
</evidence>
<dbReference type="InterPro" id="IPR051783">
    <property type="entry name" value="NAD(P)-dependent_oxidoreduct"/>
</dbReference>
<dbReference type="PANTHER" id="PTHR48079:SF6">
    <property type="entry name" value="NAD(P)-BINDING DOMAIN-CONTAINING PROTEIN-RELATED"/>
    <property type="match status" value="1"/>
</dbReference>
<dbReference type="Pfam" id="PF01370">
    <property type="entry name" value="Epimerase"/>
    <property type="match status" value="1"/>
</dbReference>
<sequence>MRLLVLGGTQFLSRAVASEAVRRGHDVVCANRGQSGTVPSGVSAVRWDRDDPAPDQLTDGDPYDAVVDVARTPSHVRRALAALPDAHWVFVSTISVYADDADPAGPGQGRLRDAIAEDRDPMASVEDYGGMKVACEQLVLATDPKAAVVRPGLIVGPGDPSGRFAYWARRSASTGEVLAPGDPRDLVQVIDVRDLAAWVVTLAEDRAGGTYDAVGPAQPIADLLGEALPDADLVWVDQAFLEAEGVEPWSGPDSIPLWLPRPAYDGMLAHDATPALAAGLQPRPVGATTRETRAWLDADPAARITGITTEQEADLLARWRAR</sequence>